<dbReference type="Proteomes" id="UP000308199">
    <property type="component" value="Unassembled WGS sequence"/>
</dbReference>
<feature type="domain" description="Crinkler effector protein N-terminal" evidence="4">
    <location>
        <begin position="6"/>
        <end position="72"/>
    </location>
</feature>
<reference evidence="5 6" key="1">
    <citation type="submission" date="2019-02" db="EMBL/GenBank/DDBJ databases">
        <title>Genome sequencing of the rare red list fungi Phellinidium pouzarii.</title>
        <authorList>
            <person name="Buettner E."/>
            <person name="Kellner H."/>
        </authorList>
    </citation>
    <scope>NUCLEOTIDE SEQUENCE [LARGE SCALE GENOMIC DNA]</scope>
    <source>
        <strain evidence="5 6">DSM 108285</strain>
    </source>
</reference>
<name>A0A4S4KJG7_9AGAM</name>
<keyword evidence="6" id="KW-1185">Reference proteome</keyword>
<sequence>MSGEILTLLCLVYHTGDKPSPRDLFLVEIANTKLVGTLKKAIKEENQNTFANIDARNLKLKRFGDYIKNSHNPKEDTLPAKPLYRIFPKQPDEETLSIIIKEPSAQNDEEEEAYFQMFQQVIFTVHKRGIFRHDDEALNGIAMWTGELPDFVKVVENKLKAKRDLPVRDKEALLREFDLSPNYDFGTSYDFTPLL</sequence>
<dbReference type="GO" id="GO:0043657">
    <property type="term" value="C:host cell"/>
    <property type="evidence" value="ECO:0007669"/>
    <property type="project" value="UniProtKB-SubCell"/>
</dbReference>
<dbReference type="OrthoDB" id="2673191at2759"/>
<evidence type="ECO:0000313" key="6">
    <source>
        <dbReference type="Proteomes" id="UP000308199"/>
    </source>
</evidence>
<evidence type="ECO:0000256" key="2">
    <source>
        <dbReference type="ARBA" id="ARBA00004613"/>
    </source>
</evidence>
<dbReference type="Pfam" id="PF20147">
    <property type="entry name" value="Crinkler"/>
    <property type="match status" value="1"/>
</dbReference>
<dbReference type="AlphaFoldDB" id="A0A4S4KJG7"/>
<organism evidence="5 6">
    <name type="scientific">Phellinidium pouzarii</name>
    <dbReference type="NCBI Taxonomy" id="167371"/>
    <lineage>
        <taxon>Eukaryota</taxon>
        <taxon>Fungi</taxon>
        <taxon>Dikarya</taxon>
        <taxon>Basidiomycota</taxon>
        <taxon>Agaricomycotina</taxon>
        <taxon>Agaricomycetes</taxon>
        <taxon>Hymenochaetales</taxon>
        <taxon>Hymenochaetaceae</taxon>
        <taxon>Phellinidium</taxon>
    </lineage>
</organism>
<dbReference type="EMBL" id="SGPK01000776">
    <property type="protein sequence ID" value="THG97817.1"/>
    <property type="molecule type" value="Genomic_DNA"/>
</dbReference>
<comment type="caution">
    <text evidence="5">The sequence shown here is derived from an EMBL/GenBank/DDBJ whole genome shotgun (WGS) entry which is preliminary data.</text>
</comment>
<accession>A0A4S4KJG7</accession>
<proteinExistence type="predicted"/>
<evidence type="ECO:0000313" key="5">
    <source>
        <dbReference type="EMBL" id="THG97817.1"/>
    </source>
</evidence>
<dbReference type="InterPro" id="IPR045379">
    <property type="entry name" value="Crinkler_N"/>
</dbReference>
<protein>
    <recommendedName>
        <fullName evidence="4">Crinkler effector protein N-terminal domain-containing protein</fullName>
    </recommendedName>
</protein>
<feature type="non-terminal residue" evidence="5">
    <location>
        <position position="195"/>
    </location>
</feature>
<dbReference type="GO" id="GO:0005576">
    <property type="term" value="C:extracellular region"/>
    <property type="evidence" value="ECO:0007669"/>
    <property type="project" value="UniProtKB-SubCell"/>
</dbReference>
<evidence type="ECO:0000256" key="1">
    <source>
        <dbReference type="ARBA" id="ARBA00004340"/>
    </source>
</evidence>
<gene>
    <name evidence="5" type="ORF">EW145_g7539</name>
</gene>
<evidence type="ECO:0000259" key="4">
    <source>
        <dbReference type="Pfam" id="PF20147"/>
    </source>
</evidence>
<keyword evidence="3" id="KW-0964">Secreted</keyword>
<comment type="subcellular location">
    <subcellularLocation>
        <location evidence="1">Host cell</location>
    </subcellularLocation>
    <subcellularLocation>
        <location evidence="2">Secreted</location>
    </subcellularLocation>
</comment>
<evidence type="ECO:0000256" key="3">
    <source>
        <dbReference type="ARBA" id="ARBA00022525"/>
    </source>
</evidence>